<evidence type="ECO:0000259" key="2">
    <source>
        <dbReference type="Pfam" id="PF13648"/>
    </source>
</evidence>
<keyword evidence="4" id="KW-1185">Reference proteome</keyword>
<sequence>MKKIFTLAFIALTLLATACGKSNNDTPNPQDDAKKALIGTWYLVSSNAAGEDIKLTECSKKSHIIITEDQFINVGFHFKKSTGDCIKQPDLKFTYSISNNTLLLTSIEKKKIVVIFSISGNNLILKILKKKDDGQDEIIQKDVYIKRNS</sequence>
<reference evidence="4" key="1">
    <citation type="submission" date="2017-06" db="EMBL/GenBank/DDBJ databases">
        <title>Complete genome sequence of Capnocytophaga sp. KCOM 1579 (=ChDC OS43) isolated from a human refractory periapical abscess lesion.</title>
        <authorList>
            <person name="Kook J.-K."/>
            <person name="Park S.-N."/>
            <person name="Lim Y.K."/>
            <person name="Roh H."/>
        </authorList>
    </citation>
    <scope>NUCLEOTIDE SEQUENCE [LARGE SCALE GENOMIC DNA]</scope>
    <source>
        <strain evidence="4">ChDC OS43</strain>
    </source>
</reference>
<name>A0A1Z4BM49_9FLAO</name>
<keyword evidence="1" id="KW-0732">Signal</keyword>
<accession>A0A1Z4BM49</accession>
<proteinExistence type="predicted"/>
<dbReference type="KEGG" id="capn:CBG49_04115"/>
<dbReference type="Pfam" id="PF13648">
    <property type="entry name" value="Lipocalin_4"/>
    <property type="match status" value="1"/>
</dbReference>
<dbReference type="InterPro" id="IPR024311">
    <property type="entry name" value="Lipocalin-like"/>
</dbReference>
<feature type="domain" description="Lipocalin-like" evidence="2">
    <location>
        <begin position="37"/>
        <end position="125"/>
    </location>
</feature>
<evidence type="ECO:0000256" key="1">
    <source>
        <dbReference type="SAM" id="SignalP"/>
    </source>
</evidence>
<feature type="chain" id="PRO_5013187508" evidence="1">
    <location>
        <begin position="19"/>
        <end position="149"/>
    </location>
</feature>
<organism evidence="3 4">
    <name type="scientific">Capnocytophaga endodontalis</name>
    <dbReference type="NCBI Taxonomy" id="2708117"/>
    <lineage>
        <taxon>Bacteria</taxon>
        <taxon>Pseudomonadati</taxon>
        <taxon>Bacteroidota</taxon>
        <taxon>Flavobacteriia</taxon>
        <taxon>Flavobacteriales</taxon>
        <taxon>Flavobacteriaceae</taxon>
        <taxon>Capnocytophaga</taxon>
    </lineage>
</organism>
<feature type="signal peptide" evidence="1">
    <location>
        <begin position="1"/>
        <end position="18"/>
    </location>
</feature>
<dbReference type="EMBL" id="CP022022">
    <property type="protein sequence ID" value="ASF42332.1"/>
    <property type="molecule type" value="Genomic_DNA"/>
</dbReference>
<dbReference type="RefSeq" id="WP_088593496.1">
    <property type="nucleotide sequence ID" value="NZ_CP022022.1"/>
</dbReference>
<protein>
    <submittedName>
        <fullName evidence="3">Lipocalin</fullName>
    </submittedName>
</protein>
<evidence type="ECO:0000313" key="3">
    <source>
        <dbReference type="EMBL" id="ASF42332.1"/>
    </source>
</evidence>
<evidence type="ECO:0000313" key="4">
    <source>
        <dbReference type="Proteomes" id="UP000197007"/>
    </source>
</evidence>
<dbReference type="PROSITE" id="PS51257">
    <property type="entry name" value="PROKAR_LIPOPROTEIN"/>
    <property type="match status" value="1"/>
</dbReference>
<dbReference type="Proteomes" id="UP000197007">
    <property type="component" value="Chromosome"/>
</dbReference>
<gene>
    <name evidence="3" type="ORF">CBG49_04115</name>
</gene>
<dbReference type="AlphaFoldDB" id="A0A1Z4BM49"/>